<evidence type="ECO:0008006" key="4">
    <source>
        <dbReference type="Google" id="ProtNLM"/>
    </source>
</evidence>
<organism evidence="2 3">
    <name type="scientific">Bacillus methanolicus PB1</name>
    <dbReference type="NCBI Taxonomy" id="997296"/>
    <lineage>
        <taxon>Bacteria</taxon>
        <taxon>Bacillati</taxon>
        <taxon>Bacillota</taxon>
        <taxon>Bacilli</taxon>
        <taxon>Bacillales</taxon>
        <taxon>Bacillaceae</taxon>
        <taxon>Bacillus</taxon>
    </lineage>
</organism>
<dbReference type="Proteomes" id="UP000010523">
    <property type="component" value="Unassembled WGS sequence"/>
</dbReference>
<dbReference type="AlphaFoldDB" id="I3DWE8"/>
<evidence type="ECO:0000256" key="1">
    <source>
        <dbReference type="SAM" id="MobiDB-lite"/>
    </source>
</evidence>
<sequence>MPFIKKAIKKRIPGIFTQISATNPRKVLTIMPKWLRKSLVVLVTILTFGMITPSPDFLYDNVNAQKHPKRDTYESDSAEKLDETSAEESNFEEAPSFKDVFIQNMMKEAEEQSYRKFGPRIKPVIEDEFKELVLPNIEKAIASVAAQYPKEQLSCLEVTEAPGGGASEKIFHIVDGRTKTDLIRFHVRRDHPPLEGYWFNFHYHTHLDNFQAHHHLGSIYWDKNTPPKWKSV</sequence>
<reference evidence="2 3" key="1">
    <citation type="journal article" date="2012" name="Appl. Environ. Microbiol.">
        <title>Genome Sequence of Thermotolerant Bacillus methanolicus: Features and Regulation Related to Methylotrophy and Production of L-Lysine and L-Glutamate from Methanol.</title>
        <authorList>
            <person name="Heggeset T.M."/>
            <person name="Krog A."/>
            <person name="Balzer S."/>
            <person name="Wentzel A."/>
            <person name="Ellingsen T.E."/>
            <person name="Brautaset T."/>
        </authorList>
    </citation>
    <scope>NUCLEOTIDE SEQUENCE [LARGE SCALE GENOMIC DNA]</scope>
    <source>
        <strain evidence="2 3">PB1</strain>
    </source>
</reference>
<proteinExistence type="predicted"/>
<comment type="caution">
    <text evidence="2">The sequence shown here is derived from an EMBL/GenBank/DDBJ whole genome shotgun (WGS) entry which is preliminary data.</text>
</comment>
<dbReference type="EMBL" id="AFEU01000003">
    <property type="protein sequence ID" value="EIJ78569.1"/>
    <property type="molecule type" value="Genomic_DNA"/>
</dbReference>
<dbReference type="PATRIC" id="fig|997296.3.peg.2844"/>
<gene>
    <name evidence="2" type="ORF">PB1_13464</name>
</gene>
<accession>I3DWE8</accession>
<dbReference type="InterPro" id="IPR025616">
    <property type="entry name" value="YpjP"/>
</dbReference>
<dbReference type="eggNOG" id="ENOG502ZEX2">
    <property type="taxonomic scope" value="Bacteria"/>
</dbReference>
<evidence type="ECO:0000313" key="3">
    <source>
        <dbReference type="Proteomes" id="UP000010523"/>
    </source>
</evidence>
<keyword evidence="3" id="KW-1185">Reference proteome</keyword>
<dbReference type="Pfam" id="PF14005">
    <property type="entry name" value="YpjP"/>
    <property type="match status" value="1"/>
</dbReference>
<feature type="compositionally biased region" description="Basic and acidic residues" evidence="1">
    <location>
        <begin position="70"/>
        <end position="83"/>
    </location>
</feature>
<feature type="region of interest" description="Disordered" evidence="1">
    <location>
        <begin position="69"/>
        <end position="92"/>
    </location>
</feature>
<dbReference type="STRING" id="997296.PB1_13464"/>
<protein>
    <recommendedName>
        <fullName evidence="4">YpjP-like protein</fullName>
    </recommendedName>
</protein>
<name>I3DWE8_BACMT</name>
<evidence type="ECO:0000313" key="2">
    <source>
        <dbReference type="EMBL" id="EIJ78569.1"/>
    </source>
</evidence>